<dbReference type="InterPro" id="IPR002350">
    <property type="entry name" value="Kazal_dom"/>
</dbReference>
<evidence type="ECO:0000256" key="3">
    <source>
        <dbReference type="ARBA" id="ARBA00022475"/>
    </source>
</evidence>
<dbReference type="InterPro" id="IPR004156">
    <property type="entry name" value="OATP"/>
</dbReference>
<keyword evidence="10" id="KW-1185">Reference proteome</keyword>
<evidence type="ECO:0000256" key="8">
    <source>
        <dbReference type="SAM" id="Phobius"/>
    </source>
</evidence>
<comment type="similarity">
    <text evidence="2">Belongs to the organo anion transporter (TC 2.A.60) family.</text>
</comment>
<dbReference type="GO" id="GO:0043252">
    <property type="term" value="P:sodium-independent organic anion transport"/>
    <property type="evidence" value="ECO:0007669"/>
    <property type="project" value="TreeGrafter"/>
</dbReference>
<dbReference type="GO" id="GO:0015347">
    <property type="term" value="F:sodium-independent organic anion transmembrane transporter activity"/>
    <property type="evidence" value="ECO:0007669"/>
    <property type="project" value="TreeGrafter"/>
</dbReference>
<proteinExistence type="inferred from homology"/>
<keyword evidence="7" id="KW-1015">Disulfide bond</keyword>
<evidence type="ECO:0000256" key="2">
    <source>
        <dbReference type="ARBA" id="ARBA00009657"/>
    </source>
</evidence>
<organism evidence="10 11">
    <name type="scientific">Lingula anatina</name>
    <name type="common">Brachiopod</name>
    <name type="synonym">Lingula unguis</name>
    <dbReference type="NCBI Taxonomy" id="7574"/>
    <lineage>
        <taxon>Eukaryota</taxon>
        <taxon>Metazoa</taxon>
        <taxon>Spiralia</taxon>
        <taxon>Lophotrochozoa</taxon>
        <taxon>Brachiopoda</taxon>
        <taxon>Linguliformea</taxon>
        <taxon>Lingulata</taxon>
        <taxon>Lingulida</taxon>
        <taxon>Linguloidea</taxon>
        <taxon>Lingulidae</taxon>
        <taxon>Lingula</taxon>
    </lineage>
</organism>
<name>A0A1S3HLC6_LINAN</name>
<evidence type="ECO:0000256" key="7">
    <source>
        <dbReference type="ARBA" id="ARBA00023157"/>
    </source>
</evidence>
<feature type="transmembrane region" description="Helical" evidence="8">
    <location>
        <begin position="177"/>
        <end position="202"/>
    </location>
</feature>
<dbReference type="GeneID" id="106156265"/>
<dbReference type="AlphaFoldDB" id="A0A1S3HLC6"/>
<feature type="transmembrane region" description="Helical" evidence="8">
    <location>
        <begin position="321"/>
        <end position="341"/>
    </location>
</feature>
<dbReference type="RefSeq" id="XP_013386910.1">
    <property type="nucleotide sequence ID" value="XM_013531456.1"/>
</dbReference>
<evidence type="ECO:0000313" key="11">
    <source>
        <dbReference type="RefSeq" id="XP_013386910.1"/>
    </source>
</evidence>
<feature type="transmembrane region" description="Helical" evidence="8">
    <location>
        <begin position="214"/>
        <end position="237"/>
    </location>
</feature>
<evidence type="ECO:0000256" key="1">
    <source>
        <dbReference type="ARBA" id="ARBA00004651"/>
    </source>
</evidence>
<dbReference type="InterPro" id="IPR036259">
    <property type="entry name" value="MFS_trans_sf"/>
</dbReference>
<dbReference type="SUPFAM" id="SSF103473">
    <property type="entry name" value="MFS general substrate transporter"/>
    <property type="match status" value="1"/>
</dbReference>
<evidence type="ECO:0000256" key="4">
    <source>
        <dbReference type="ARBA" id="ARBA00022692"/>
    </source>
</evidence>
<sequence length="578" mass="61798">MTSKRALPDDNTASNDVLLGNESDVTCGWFNWRPKCLQVFSSAKWLVAFLCIANCAQSMVAGGLLSTVIGTLEKRFQLTSTQTGIISSSYDMGTVPALCVIAIIGRRTNRPRFIAAGLTLVAIATFMFSLGHFTTGRYVSTAASSVDENICVLNSTSTAGCGREELADFSGKGLSNYFYLFVLSYFLVGIGSSPIYTVGVTFMDDCLTKENASFCIAVFYATGVLGPVLAYILQAVIVEEVYVDADVLSAASLSVEKGSNAWLGAWWIGYIIAASLVAMMILPIGGLPQDMPGAVAIPGAVGGTVAGGIVIKRYRMTCKTILKTNFFLVFISLLFVPVFFLQCPNLEFAGITTGYHNGSDVGFTSACNTECGCSALQYNPICGSDLVTYYSPCHAGCLNWTTIGGAKTYTNCRCVAASPSVNATAVDNACTGLCPVAPLVGYLVILLILMLLVFAASVCGIMGTLRSIPSSERAVGISVQWILLRSFGFIPGGIAFGHFFDKTCLLWQTTCDESTTSACLFYDNWSLGVHMLIVCGVLKTTSLLFVTLAWKLYKPPLPPDLNYDNGQAVNEETDNTRL</sequence>
<evidence type="ECO:0000256" key="5">
    <source>
        <dbReference type="ARBA" id="ARBA00022989"/>
    </source>
</evidence>
<feature type="domain" description="Kazal-like" evidence="9">
    <location>
        <begin position="361"/>
        <end position="416"/>
    </location>
</feature>
<feature type="transmembrane region" description="Helical" evidence="8">
    <location>
        <begin position="85"/>
        <end position="104"/>
    </location>
</feature>
<feature type="transmembrane region" description="Helical" evidence="8">
    <location>
        <begin position="261"/>
        <end position="282"/>
    </location>
</feature>
<dbReference type="InParanoid" id="A0A1S3HLC6"/>
<dbReference type="Gene3D" id="1.20.1250.20">
    <property type="entry name" value="MFS general substrate transporter like domains"/>
    <property type="match status" value="1"/>
</dbReference>
<feature type="transmembrane region" description="Helical" evidence="8">
    <location>
        <begin position="113"/>
        <end position="133"/>
    </location>
</feature>
<dbReference type="Pfam" id="PF07648">
    <property type="entry name" value="Kazal_2"/>
    <property type="match status" value="1"/>
</dbReference>
<accession>A0A1S3HLC6</accession>
<feature type="transmembrane region" description="Helical" evidence="8">
    <location>
        <begin position="527"/>
        <end position="550"/>
    </location>
</feature>
<evidence type="ECO:0000256" key="6">
    <source>
        <dbReference type="ARBA" id="ARBA00023136"/>
    </source>
</evidence>
<feature type="transmembrane region" description="Helical" evidence="8">
    <location>
        <begin position="45"/>
        <end position="65"/>
    </location>
</feature>
<protein>
    <submittedName>
        <fullName evidence="11">Solute carrier organic anion transporter family member 4A1-like</fullName>
    </submittedName>
</protein>
<dbReference type="PROSITE" id="PS51465">
    <property type="entry name" value="KAZAL_2"/>
    <property type="match status" value="1"/>
</dbReference>
<comment type="subcellular location">
    <subcellularLocation>
        <location evidence="1">Cell membrane</location>
        <topology evidence="1">Multi-pass membrane protein</topology>
    </subcellularLocation>
</comment>
<evidence type="ECO:0000313" key="10">
    <source>
        <dbReference type="Proteomes" id="UP000085678"/>
    </source>
</evidence>
<dbReference type="Proteomes" id="UP000085678">
    <property type="component" value="Unplaced"/>
</dbReference>
<dbReference type="KEGG" id="lak:106156265"/>
<feature type="transmembrane region" description="Helical" evidence="8">
    <location>
        <begin position="439"/>
        <end position="461"/>
    </location>
</feature>
<dbReference type="PANTHER" id="PTHR11388">
    <property type="entry name" value="ORGANIC ANION TRANSPORTER"/>
    <property type="match status" value="1"/>
</dbReference>
<keyword evidence="4 8" id="KW-0812">Transmembrane</keyword>
<feature type="transmembrane region" description="Helical" evidence="8">
    <location>
        <begin position="482"/>
        <end position="500"/>
    </location>
</feature>
<dbReference type="GO" id="GO:0016323">
    <property type="term" value="C:basolateral plasma membrane"/>
    <property type="evidence" value="ECO:0007669"/>
    <property type="project" value="TreeGrafter"/>
</dbReference>
<dbReference type="OrthoDB" id="5062115at2759"/>
<keyword evidence="3" id="KW-1003">Cell membrane</keyword>
<dbReference type="Pfam" id="PF03137">
    <property type="entry name" value="OATP"/>
    <property type="match status" value="1"/>
</dbReference>
<keyword evidence="6 8" id="KW-0472">Membrane</keyword>
<reference evidence="11" key="1">
    <citation type="submission" date="2025-08" db="UniProtKB">
        <authorList>
            <consortium name="RefSeq"/>
        </authorList>
    </citation>
    <scope>IDENTIFICATION</scope>
    <source>
        <tissue evidence="11">Gonads</tissue>
    </source>
</reference>
<dbReference type="CDD" id="cd17336">
    <property type="entry name" value="MFS_SLCO_OATP"/>
    <property type="match status" value="1"/>
</dbReference>
<evidence type="ECO:0000259" key="9">
    <source>
        <dbReference type="PROSITE" id="PS51465"/>
    </source>
</evidence>
<gene>
    <name evidence="11" type="primary">LOC106156265</name>
</gene>
<dbReference type="PANTHER" id="PTHR11388:SF100">
    <property type="entry name" value="SOLUTE CARRIER ORGANIC ANION TRANSPORTER FAMILY MEMBER 4A1"/>
    <property type="match status" value="1"/>
</dbReference>
<keyword evidence="5 8" id="KW-1133">Transmembrane helix</keyword>